<name>A0ABU0GQ99_9BACL</name>
<reference evidence="2 3" key="1">
    <citation type="submission" date="2023-07" db="EMBL/GenBank/DDBJ databases">
        <title>Genomic Encyclopedia of Type Strains, Phase IV (KMG-IV): sequencing the most valuable type-strain genomes for metagenomic binning, comparative biology and taxonomic classification.</title>
        <authorList>
            <person name="Goeker M."/>
        </authorList>
    </citation>
    <scope>NUCLEOTIDE SEQUENCE [LARGE SCALE GENOMIC DNA]</scope>
    <source>
        <strain evidence="2 3">DSM 16419</strain>
    </source>
</reference>
<keyword evidence="1" id="KW-1133">Transmembrane helix</keyword>
<dbReference type="Proteomes" id="UP001241988">
    <property type="component" value="Unassembled WGS sequence"/>
</dbReference>
<feature type="transmembrane region" description="Helical" evidence="1">
    <location>
        <begin position="87"/>
        <end position="106"/>
    </location>
</feature>
<protein>
    <recommendedName>
        <fullName evidence="4">DUF4064 domain-containing protein</fullName>
    </recommendedName>
</protein>
<evidence type="ECO:0000256" key="1">
    <source>
        <dbReference type="SAM" id="Phobius"/>
    </source>
</evidence>
<keyword evidence="1" id="KW-0472">Membrane</keyword>
<comment type="caution">
    <text evidence="2">The sequence shown here is derived from an EMBL/GenBank/DDBJ whole genome shotgun (WGS) entry which is preliminary data.</text>
</comment>
<organism evidence="2 3">
    <name type="scientific">Planomicrobium stackebrandtii</name>
    <dbReference type="NCBI Taxonomy" id="253160"/>
    <lineage>
        <taxon>Bacteria</taxon>
        <taxon>Bacillati</taxon>
        <taxon>Bacillota</taxon>
        <taxon>Bacilli</taxon>
        <taxon>Bacillales</taxon>
        <taxon>Caryophanaceae</taxon>
        <taxon>Planomicrobium</taxon>
    </lineage>
</organism>
<accession>A0ABU0GQ99</accession>
<gene>
    <name evidence="2" type="ORF">QOZ98_000355</name>
</gene>
<feature type="transmembrane region" description="Helical" evidence="1">
    <location>
        <begin position="112"/>
        <end position="135"/>
    </location>
</feature>
<keyword evidence="1" id="KW-0812">Transmembrane</keyword>
<sequence>MTIIEPNNLQSSRKLVTLSIVLLAAIVAVSGFFLNSLDRNQLVQNFWVDMFQNDSKIQQDMSRGEATISAEEFASDNTLIAKNVLVIPYYMLIIATVLSLLGFLTIGVNPVVATVFLALAGILSLFTIFPAILLFRASGKLFEAIKLERITFKEKAL</sequence>
<evidence type="ECO:0000313" key="2">
    <source>
        <dbReference type="EMBL" id="MDQ0427530.1"/>
    </source>
</evidence>
<keyword evidence="3" id="KW-1185">Reference proteome</keyword>
<feature type="transmembrane region" description="Helical" evidence="1">
    <location>
        <begin position="15"/>
        <end position="34"/>
    </location>
</feature>
<evidence type="ECO:0008006" key="4">
    <source>
        <dbReference type="Google" id="ProtNLM"/>
    </source>
</evidence>
<proteinExistence type="predicted"/>
<evidence type="ECO:0000313" key="3">
    <source>
        <dbReference type="Proteomes" id="UP001241988"/>
    </source>
</evidence>
<dbReference type="EMBL" id="JAUSWB010000001">
    <property type="protein sequence ID" value="MDQ0427530.1"/>
    <property type="molecule type" value="Genomic_DNA"/>
</dbReference>
<dbReference type="RefSeq" id="WP_308785823.1">
    <property type="nucleotide sequence ID" value="NZ_JAUSWB010000001.1"/>
</dbReference>